<name>A0A5B9DGH1_9ARCH</name>
<evidence type="ECO:0000313" key="4">
    <source>
        <dbReference type="EMBL" id="QEE17843.1"/>
    </source>
</evidence>
<proteinExistence type="predicted"/>
<dbReference type="EMBL" id="CP042905">
    <property type="protein sequence ID" value="QEE17843.1"/>
    <property type="molecule type" value="Genomic_DNA"/>
</dbReference>
<organism evidence="4 5">
    <name type="scientific">Promethearchaeum syntrophicum</name>
    <dbReference type="NCBI Taxonomy" id="2594042"/>
    <lineage>
        <taxon>Archaea</taxon>
        <taxon>Promethearchaeati</taxon>
        <taxon>Promethearchaeota</taxon>
        <taxon>Promethearchaeia</taxon>
        <taxon>Promethearchaeales</taxon>
        <taxon>Promethearchaeaceae</taxon>
        <taxon>Promethearchaeum</taxon>
    </lineage>
</organism>
<feature type="transmembrane region" description="Helical" evidence="1">
    <location>
        <begin position="12"/>
        <end position="30"/>
    </location>
</feature>
<keyword evidence="5" id="KW-1185">Reference proteome</keyword>
<reference evidence="4 5" key="1">
    <citation type="journal article" date="2020" name="Nature">
        <title>Isolation of an archaeon at the prokaryote-eukaryote interface.</title>
        <authorList>
            <person name="Imachi H."/>
            <person name="Nobu M.K."/>
            <person name="Nakahara N."/>
            <person name="Morono Y."/>
            <person name="Ogawara M."/>
            <person name="Takaki Y."/>
            <person name="Takano Y."/>
            <person name="Uematsu K."/>
            <person name="Ikuta T."/>
            <person name="Ito M."/>
            <person name="Matsui Y."/>
            <person name="Miyazaki M."/>
            <person name="Murata K."/>
            <person name="Saito Y."/>
            <person name="Sakai S."/>
            <person name="Song C."/>
            <person name="Tasumi E."/>
            <person name="Yamanaka Y."/>
            <person name="Yamaguchi T."/>
            <person name="Kamagata Y."/>
            <person name="Tamaki H."/>
            <person name="Takai K."/>
        </authorList>
    </citation>
    <scope>NUCLEOTIDE SEQUENCE [LARGE SCALE GENOMIC DNA]</scope>
    <source>
        <strain evidence="4 5">MK-D1</strain>
    </source>
</reference>
<reference evidence="4 5" key="2">
    <citation type="journal article" date="2024" name="Int. J. Syst. Evol. Microbiol.">
        <title>Promethearchaeum syntrophicum gen. nov., sp. nov., an anaerobic, obligately syntrophic archaeon, the first isolate of the lineage 'Asgard' archaea, and proposal of the new archaeal phylum Promethearchaeota phyl. nov. and kingdom Promethearchaeati regn. nov.</title>
        <authorList>
            <person name="Imachi H."/>
            <person name="Nobu M.K."/>
            <person name="Kato S."/>
            <person name="Takaki Y."/>
            <person name="Miyazaki M."/>
            <person name="Miyata M."/>
            <person name="Ogawara M."/>
            <person name="Saito Y."/>
            <person name="Sakai S."/>
            <person name="Tahara Y.O."/>
            <person name="Takano Y."/>
            <person name="Tasumi E."/>
            <person name="Uematsu K."/>
            <person name="Yoshimura T."/>
            <person name="Itoh T."/>
            <person name="Ohkuma M."/>
            <person name="Takai K."/>
        </authorList>
    </citation>
    <scope>NUCLEOTIDE SEQUENCE [LARGE SCALE GENOMIC DNA]</scope>
    <source>
        <strain evidence="4 5">MK-D1</strain>
    </source>
</reference>
<feature type="domain" description="DUF1512" evidence="3">
    <location>
        <begin position="196"/>
        <end position="387"/>
    </location>
</feature>
<evidence type="ECO:0000259" key="3">
    <source>
        <dbReference type="Pfam" id="PF23542"/>
    </source>
</evidence>
<protein>
    <submittedName>
        <fullName evidence="4">DUF1512 family protein</fullName>
    </submittedName>
</protein>
<dbReference type="Proteomes" id="UP000321408">
    <property type="component" value="Chromosome"/>
</dbReference>
<dbReference type="KEGG" id="psyt:DSAG12_03681"/>
<evidence type="ECO:0000256" key="1">
    <source>
        <dbReference type="SAM" id="Phobius"/>
    </source>
</evidence>
<keyword evidence="1" id="KW-0472">Membrane</keyword>
<evidence type="ECO:0000259" key="2">
    <source>
        <dbReference type="Pfam" id="PF07431"/>
    </source>
</evidence>
<dbReference type="AlphaFoldDB" id="A0A5B9DGH1"/>
<dbReference type="OrthoDB" id="15121at2157"/>
<gene>
    <name evidence="4" type="ORF">DSAG12_03681</name>
</gene>
<dbReference type="InterPro" id="IPR056460">
    <property type="entry name" value="DUF1512_N"/>
</dbReference>
<dbReference type="Pfam" id="PF07431">
    <property type="entry name" value="DUF1512"/>
    <property type="match status" value="1"/>
</dbReference>
<feature type="domain" description="DUF1512" evidence="2">
    <location>
        <begin position="17"/>
        <end position="191"/>
    </location>
</feature>
<dbReference type="RefSeq" id="WP_147664727.1">
    <property type="nucleotide sequence ID" value="NZ_CP042905.2"/>
</dbReference>
<sequence>MSQFSDFLAQFNEFLTTFFIILLLLVFFYGQNWQGWYAGQQIKKSLKRLNKWKKHGINLIQNIIEPRSSEGITPREITEFINKMLDFFVIPPSQLDPPIYEKLRYVMSYREERLSQLIKQFLPNIDRSSLATISALLNATTEIHNLHKKIRHNLIIGERTKSYLFLLSSASDLTQMMVKARAYRTALDSFKDKQPIGDSIGPLSVNEFIKEIQKNNRALDLERNLHERSNGIYSSEISYENRKCVCLRPKGPDAIVGNIGEAVENVIIELREKNQHPSIVITVDAMTRLEGEKLGTVAQGLGIVIGGDSHNMIEKFQIETLCMKESPSIPFEAVVCRESLEEAVSPMSEPIKLAIPKIIRTLKKIIRSQTKPNEIVLILGIGNAIGVSFE</sequence>
<evidence type="ECO:0000313" key="5">
    <source>
        <dbReference type="Proteomes" id="UP000321408"/>
    </source>
</evidence>
<accession>A0A5B9DGH1</accession>
<dbReference type="GeneID" id="41331650"/>
<keyword evidence="1" id="KW-0812">Transmembrane</keyword>
<keyword evidence="1" id="KW-1133">Transmembrane helix</keyword>
<dbReference type="Pfam" id="PF23542">
    <property type="entry name" value="DUF1512_C"/>
    <property type="match status" value="1"/>
</dbReference>
<dbReference type="InterPro" id="IPR056461">
    <property type="entry name" value="DUF1512_C"/>
</dbReference>